<reference evidence="1 2" key="1">
    <citation type="submission" date="2019-11" db="EMBL/GenBank/DDBJ databases">
        <title>Draft genome sequences of five Paenibacillus species of dairy origin.</title>
        <authorList>
            <person name="Olajide A.M."/>
            <person name="Chen S."/>
            <person name="Lapointe G."/>
        </authorList>
    </citation>
    <scope>NUCLEOTIDE SEQUENCE [LARGE SCALE GENOMIC DNA]</scope>
    <source>
        <strain evidence="1 2">3CT49</strain>
    </source>
</reference>
<protein>
    <recommendedName>
        <fullName evidence="3">DNA-binding protein</fullName>
    </recommendedName>
</protein>
<evidence type="ECO:0000313" key="2">
    <source>
        <dbReference type="Proteomes" id="UP000442469"/>
    </source>
</evidence>
<dbReference type="AlphaFoldDB" id="A0A6N8ETJ1"/>
<name>A0A6N8ETJ1_PAEMA</name>
<accession>A0A6N8ETJ1</accession>
<dbReference type="Proteomes" id="UP000442469">
    <property type="component" value="Unassembled WGS sequence"/>
</dbReference>
<proteinExistence type="predicted"/>
<organism evidence="1 2">
    <name type="scientific">Paenibacillus macerans</name>
    <name type="common">Bacillus macerans</name>
    <dbReference type="NCBI Taxonomy" id="44252"/>
    <lineage>
        <taxon>Bacteria</taxon>
        <taxon>Bacillati</taxon>
        <taxon>Bacillota</taxon>
        <taxon>Bacilli</taxon>
        <taxon>Bacillales</taxon>
        <taxon>Paenibacillaceae</taxon>
        <taxon>Paenibacillus</taxon>
    </lineage>
</organism>
<comment type="caution">
    <text evidence="1">The sequence shown here is derived from an EMBL/GenBank/DDBJ whole genome shotgun (WGS) entry which is preliminary data.</text>
</comment>
<gene>
    <name evidence="1" type="ORF">GNQ08_13050</name>
</gene>
<evidence type="ECO:0000313" key="1">
    <source>
        <dbReference type="EMBL" id="MUG23327.1"/>
    </source>
</evidence>
<dbReference type="RefSeq" id="WP_155620092.1">
    <property type="nucleotide sequence ID" value="NZ_CP086393.1"/>
</dbReference>
<sequence>MNQLRLDDLKIDSLVDLLKATYTLEDWDKMIAIADKLHLAALELEGEGSTKSKACERHPIYYFGYSKLMKGLALQNKGQYSESKALVEEYSDLSWLDDGSKKAKEEVEFFKMFAKANMYATNLLEGNLEYLEPYVQFLRESRIDELMPGLLNIIEAAIEHSFDVEEILESFENDINKAIEYYKQRRALYLMKVFYRLSLYYFVRQQYSAAIDKTLQGLELSNILKDTFAFKKFSALFESFRKHADEDQQKRYTLFMSNTLKEELSNEKSIFFDGDRIGVN</sequence>
<dbReference type="EMBL" id="WNZZ01000008">
    <property type="protein sequence ID" value="MUG23327.1"/>
    <property type="molecule type" value="Genomic_DNA"/>
</dbReference>
<evidence type="ECO:0008006" key="3">
    <source>
        <dbReference type="Google" id="ProtNLM"/>
    </source>
</evidence>